<evidence type="ECO:0000256" key="1">
    <source>
        <dbReference type="ARBA" id="ARBA00004429"/>
    </source>
</evidence>
<feature type="transmembrane region" description="Helical" evidence="8">
    <location>
        <begin position="5"/>
        <end position="23"/>
    </location>
</feature>
<evidence type="ECO:0000256" key="8">
    <source>
        <dbReference type="SAM" id="Phobius"/>
    </source>
</evidence>
<keyword evidence="11" id="KW-0614">Plasmid</keyword>
<sequence>MRSEWLCILTAVYLLIFMNGTFWDKSSVFLKGDALALFALGTGLLAGFIALTVTFSAKYVIKPVLIVVLLASVGGAWFMDRFGVIIDGEMIRNAMETNQAEAGHLITSAFILHMVLFGLLPALFIVLVDIVHRPILKKVAVNLMIILSCLVVFGLAGLSNSGSFIFNIREHRDWFRTLNPVFPMASAAGYFIGESKEQAIIVQPLGADAKVADDLIAGRRKPRVTVVVVGETARAQNFQLGGYARETNPELSKRDIVYFNNTSSCGTATAVSVPCMFSVYGRNDYSHAKALATEDLVDVLSHAGIKTEWWDNNTGDKHVADRIKKTELFKSNDPRFCDGGECLDQILVDGLDAWLEKIDGDAVLVLHQLGNHGPAYYLRYPEAYRKFMPDCRSVDFDTCTPETIANAYDNALLYTDHILSEVIDKLGTHGDRLDTAMIYMSDHGESLGENGLYLHGAPYMFAPTQQTHVPFVLWMSPGLRQSSGIDTSCLASGADAPHSHDNLFHSVLGLMQVETEVRDPALDIFSACRTGASS</sequence>
<dbReference type="Pfam" id="PF08019">
    <property type="entry name" value="EptA_B_N"/>
    <property type="match status" value="1"/>
</dbReference>
<feature type="transmembrane region" description="Helical" evidence="8">
    <location>
        <begin position="35"/>
        <end position="57"/>
    </location>
</feature>
<evidence type="ECO:0000256" key="6">
    <source>
        <dbReference type="ARBA" id="ARBA00022989"/>
    </source>
</evidence>
<keyword evidence="4 11" id="KW-0808">Transferase</keyword>
<dbReference type="Pfam" id="PF00884">
    <property type="entry name" value="Sulfatase"/>
    <property type="match status" value="1"/>
</dbReference>
<feature type="domain" description="Sulfatase N-terminal" evidence="9">
    <location>
        <begin position="225"/>
        <end position="513"/>
    </location>
</feature>
<comment type="subcellular location">
    <subcellularLocation>
        <location evidence="1">Cell inner membrane</location>
        <topology evidence="1">Multi-pass membrane protein</topology>
    </subcellularLocation>
</comment>
<feature type="transmembrane region" description="Helical" evidence="8">
    <location>
        <begin position="64"/>
        <end position="86"/>
    </location>
</feature>
<reference evidence="11 12" key="1">
    <citation type="submission" date="2022-03" db="EMBL/GenBank/DDBJ databases">
        <title>Rhizobium SSM4.3 sp. nov., isolated from Sediment (Gouqi Island).</title>
        <authorList>
            <person name="Chen G."/>
        </authorList>
    </citation>
    <scope>NUCLEOTIDE SEQUENCE [LARGE SCALE GENOMIC DNA]</scope>
    <source>
        <strain evidence="11 12">SSM4.3</strain>
        <plasmid evidence="11">unnamed</plasmid>
    </source>
</reference>
<dbReference type="InterPro" id="IPR012549">
    <property type="entry name" value="EptA-like_N"/>
</dbReference>
<dbReference type="Proteomes" id="UP001522662">
    <property type="component" value="Unassembled WGS sequence"/>
</dbReference>
<keyword evidence="3" id="KW-0997">Cell inner membrane</keyword>
<dbReference type="Gene3D" id="3.40.720.10">
    <property type="entry name" value="Alkaline Phosphatase, subunit A"/>
    <property type="match status" value="1"/>
</dbReference>
<keyword evidence="6 8" id="KW-1133">Transmembrane helix</keyword>
<gene>
    <name evidence="11" type="ORF">MKJ03_04095</name>
</gene>
<proteinExistence type="predicted"/>
<dbReference type="InterPro" id="IPR017850">
    <property type="entry name" value="Alkaline_phosphatase_core_sf"/>
</dbReference>
<evidence type="ECO:0000256" key="2">
    <source>
        <dbReference type="ARBA" id="ARBA00022475"/>
    </source>
</evidence>
<dbReference type="InterPro" id="IPR000917">
    <property type="entry name" value="Sulfatase_N"/>
</dbReference>
<evidence type="ECO:0000259" key="9">
    <source>
        <dbReference type="Pfam" id="PF00884"/>
    </source>
</evidence>
<keyword evidence="5 8" id="KW-0812">Transmembrane</keyword>
<dbReference type="PANTHER" id="PTHR30443">
    <property type="entry name" value="INNER MEMBRANE PROTEIN"/>
    <property type="match status" value="1"/>
</dbReference>
<feature type="domain" description="Phosphoethanolamine transferase N-terminal" evidence="10">
    <location>
        <begin position="45"/>
        <end position="191"/>
    </location>
</feature>
<feature type="transmembrane region" description="Helical" evidence="8">
    <location>
        <begin position="106"/>
        <end position="127"/>
    </location>
</feature>
<name>A0ABT0CWG2_9HYPH</name>
<accession>A0ABT0CWG2</accession>
<evidence type="ECO:0000313" key="11">
    <source>
        <dbReference type="EMBL" id="MCJ8237496.1"/>
    </source>
</evidence>
<feature type="transmembrane region" description="Helical" evidence="8">
    <location>
        <begin position="139"/>
        <end position="158"/>
    </location>
</feature>
<dbReference type="InterPro" id="IPR058130">
    <property type="entry name" value="PEA_transf_C"/>
</dbReference>
<dbReference type="PANTHER" id="PTHR30443:SF0">
    <property type="entry name" value="PHOSPHOETHANOLAMINE TRANSFERASE EPTA"/>
    <property type="match status" value="1"/>
</dbReference>
<dbReference type="CDD" id="cd16017">
    <property type="entry name" value="LptA"/>
    <property type="match status" value="1"/>
</dbReference>
<dbReference type="GO" id="GO:0016740">
    <property type="term" value="F:transferase activity"/>
    <property type="evidence" value="ECO:0007669"/>
    <property type="project" value="UniProtKB-KW"/>
</dbReference>
<protein>
    <submittedName>
        <fullName evidence="11">Phosphoethanolamine transferase</fullName>
    </submittedName>
</protein>
<organism evidence="11 12">
    <name type="scientific">Peteryoungia algae</name>
    <dbReference type="NCBI Taxonomy" id="2919917"/>
    <lineage>
        <taxon>Bacteria</taxon>
        <taxon>Pseudomonadati</taxon>
        <taxon>Pseudomonadota</taxon>
        <taxon>Alphaproteobacteria</taxon>
        <taxon>Hyphomicrobiales</taxon>
        <taxon>Rhizobiaceae</taxon>
        <taxon>Peteryoungia</taxon>
    </lineage>
</organism>
<dbReference type="EMBL" id="JALAYX010000001">
    <property type="protein sequence ID" value="MCJ8237496.1"/>
    <property type="molecule type" value="Genomic_DNA"/>
</dbReference>
<dbReference type="SUPFAM" id="SSF53649">
    <property type="entry name" value="Alkaline phosphatase-like"/>
    <property type="match status" value="1"/>
</dbReference>
<evidence type="ECO:0000256" key="5">
    <source>
        <dbReference type="ARBA" id="ARBA00022692"/>
    </source>
</evidence>
<dbReference type="InterPro" id="IPR040423">
    <property type="entry name" value="PEA_transferase"/>
</dbReference>
<keyword evidence="12" id="KW-1185">Reference proteome</keyword>
<evidence type="ECO:0000313" key="12">
    <source>
        <dbReference type="Proteomes" id="UP001522662"/>
    </source>
</evidence>
<comment type="caution">
    <text evidence="11">The sequence shown here is derived from an EMBL/GenBank/DDBJ whole genome shotgun (WGS) entry which is preliminary data.</text>
</comment>
<evidence type="ECO:0000259" key="10">
    <source>
        <dbReference type="Pfam" id="PF08019"/>
    </source>
</evidence>
<geneLocation type="plasmid" evidence="11">
    <name>unnamed</name>
</geneLocation>
<keyword evidence="2" id="KW-1003">Cell membrane</keyword>
<evidence type="ECO:0000256" key="4">
    <source>
        <dbReference type="ARBA" id="ARBA00022679"/>
    </source>
</evidence>
<keyword evidence="7 8" id="KW-0472">Membrane</keyword>
<evidence type="ECO:0000256" key="3">
    <source>
        <dbReference type="ARBA" id="ARBA00022519"/>
    </source>
</evidence>
<dbReference type="RefSeq" id="WP_245135498.1">
    <property type="nucleotide sequence ID" value="NZ_CP128477.1"/>
</dbReference>
<dbReference type="NCBIfam" id="NF028537">
    <property type="entry name" value="P_eth_NH2_trans"/>
    <property type="match status" value="1"/>
</dbReference>
<evidence type="ECO:0000256" key="7">
    <source>
        <dbReference type="ARBA" id="ARBA00023136"/>
    </source>
</evidence>